<dbReference type="Gene3D" id="2.60.120.620">
    <property type="entry name" value="q2cbj1_9rhob like domain"/>
    <property type="match status" value="1"/>
</dbReference>
<sequence>MFQFHKEDLPFNNKMQSFWEDNGYLVIEDFYSKEECDNLKKRAQYLTSNFDQKSYQSIFDTNKEYHANDNYFLESGDKIRFFFEDKAFDENGNLTNDKELVINKIGHALHDLDDEFFNFSHGKDLDHIAKSIGVLCPLLLQSMYIFKQPRIGGEVVCHQDSTFLYTKPETAIGFWVALEDANIDNGCLWVASGAHKGPLRKLFTKKNNKMTMISLNDIPFEKTDTAVEVKKGTLVLLHGRLPHYSCENKSNKSRHAYTFHVIDGNADYPKENWLQRPNLPLKGFI</sequence>
<organism evidence="3">
    <name type="scientific">marine metagenome</name>
    <dbReference type="NCBI Taxonomy" id="408172"/>
    <lineage>
        <taxon>unclassified sequences</taxon>
        <taxon>metagenomes</taxon>
        <taxon>ecological metagenomes</taxon>
    </lineage>
</organism>
<dbReference type="Pfam" id="PF05721">
    <property type="entry name" value="PhyH"/>
    <property type="match status" value="1"/>
</dbReference>
<name>A0A382LFW8_9ZZZZ</name>
<proteinExistence type="predicted"/>
<dbReference type="EMBL" id="UINC01085852">
    <property type="protein sequence ID" value="SVC33771.1"/>
    <property type="molecule type" value="Genomic_DNA"/>
</dbReference>
<dbReference type="InterPro" id="IPR008775">
    <property type="entry name" value="Phytyl_CoA_dOase-like"/>
</dbReference>
<evidence type="ECO:0000256" key="1">
    <source>
        <dbReference type="ARBA" id="ARBA00022723"/>
    </source>
</evidence>
<evidence type="ECO:0000256" key="2">
    <source>
        <dbReference type="ARBA" id="ARBA00023004"/>
    </source>
</evidence>
<protein>
    <recommendedName>
        <fullName evidence="4">Fe2OG dioxygenase domain-containing protein</fullName>
    </recommendedName>
</protein>
<reference evidence="3" key="1">
    <citation type="submission" date="2018-05" db="EMBL/GenBank/DDBJ databases">
        <authorList>
            <person name="Lanie J.A."/>
            <person name="Ng W.-L."/>
            <person name="Kazmierczak K.M."/>
            <person name="Andrzejewski T.M."/>
            <person name="Davidsen T.M."/>
            <person name="Wayne K.J."/>
            <person name="Tettelin H."/>
            <person name="Glass J.I."/>
            <person name="Rusch D."/>
            <person name="Podicherti R."/>
            <person name="Tsui H.-C.T."/>
            <person name="Winkler M.E."/>
        </authorList>
    </citation>
    <scope>NUCLEOTIDE SEQUENCE</scope>
</reference>
<accession>A0A382LFW8</accession>
<dbReference type="SUPFAM" id="SSF51197">
    <property type="entry name" value="Clavaminate synthase-like"/>
    <property type="match status" value="1"/>
</dbReference>
<dbReference type="GO" id="GO:0046872">
    <property type="term" value="F:metal ion binding"/>
    <property type="evidence" value="ECO:0007669"/>
    <property type="project" value="UniProtKB-KW"/>
</dbReference>
<dbReference type="PANTHER" id="PTHR20883">
    <property type="entry name" value="PHYTANOYL-COA DIOXYGENASE DOMAIN CONTAINING 1"/>
    <property type="match status" value="1"/>
</dbReference>
<evidence type="ECO:0000313" key="3">
    <source>
        <dbReference type="EMBL" id="SVC33771.1"/>
    </source>
</evidence>
<dbReference type="AlphaFoldDB" id="A0A382LFW8"/>
<gene>
    <name evidence="3" type="ORF">METZ01_LOCUS286625</name>
</gene>
<evidence type="ECO:0008006" key="4">
    <source>
        <dbReference type="Google" id="ProtNLM"/>
    </source>
</evidence>
<keyword evidence="1" id="KW-0479">Metal-binding</keyword>
<dbReference type="PANTHER" id="PTHR20883:SF15">
    <property type="entry name" value="PHYTANOYL-COA DIOXYGENASE DOMAIN-CONTAINING PROTEIN 1"/>
    <property type="match status" value="1"/>
</dbReference>
<keyword evidence="2" id="KW-0408">Iron</keyword>